<feature type="transmembrane region" description="Helical" evidence="8">
    <location>
        <begin position="388"/>
        <end position="408"/>
    </location>
</feature>
<feature type="transmembrane region" description="Helical" evidence="8">
    <location>
        <begin position="168"/>
        <end position="196"/>
    </location>
</feature>
<evidence type="ECO:0000256" key="1">
    <source>
        <dbReference type="ARBA" id="ARBA00004429"/>
    </source>
</evidence>
<dbReference type="SUPFAM" id="SSF103473">
    <property type="entry name" value="MFS general substrate transporter"/>
    <property type="match status" value="1"/>
</dbReference>
<reference evidence="9 10" key="1">
    <citation type="submission" date="2016-10" db="EMBL/GenBank/DDBJ databases">
        <title>Genome sequence of Streptomyces gilvigriseus MUSC 26.</title>
        <authorList>
            <person name="Lee L.-H."/>
            <person name="Ser H.-L."/>
        </authorList>
    </citation>
    <scope>NUCLEOTIDE SEQUENCE [LARGE SCALE GENOMIC DNA]</scope>
    <source>
        <strain evidence="9 10">MUSC 26</strain>
    </source>
</reference>
<dbReference type="GO" id="GO:0022857">
    <property type="term" value="F:transmembrane transporter activity"/>
    <property type="evidence" value="ECO:0007669"/>
    <property type="project" value="InterPro"/>
</dbReference>
<organism evidence="9 10">
    <name type="scientific">Mangrovactinospora gilvigrisea</name>
    <dbReference type="NCBI Taxonomy" id="1428644"/>
    <lineage>
        <taxon>Bacteria</taxon>
        <taxon>Bacillati</taxon>
        <taxon>Actinomycetota</taxon>
        <taxon>Actinomycetes</taxon>
        <taxon>Kitasatosporales</taxon>
        <taxon>Streptomycetaceae</taxon>
        <taxon>Mangrovactinospora</taxon>
    </lineage>
</organism>
<keyword evidence="6 8" id="KW-0472">Membrane</keyword>
<feature type="compositionally biased region" description="Basic and acidic residues" evidence="7">
    <location>
        <begin position="424"/>
        <end position="434"/>
    </location>
</feature>
<feature type="transmembrane region" description="Helical" evidence="8">
    <location>
        <begin position="363"/>
        <end position="382"/>
    </location>
</feature>
<dbReference type="CDD" id="cd06173">
    <property type="entry name" value="MFS_MefA_like"/>
    <property type="match status" value="1"/>
</dbReference>
<dbReference type="Gene3D" id="1.20.1250.20">
    <property type="entry name" value="MFS general substrate transporter like domains"/>
    <property type="match status" value="1"/>
</dbReference>
<comment type="caution">
    <text evidence="9">The sequence shown here is derived from an EMBL/GenBank/DDBJ whole genome shotgun (WGS) entry which is preliminary data.</text>
</comment>
<dbReference type="RefSeq" id="WP_071658471.1">
    <property type="nucleotide sequence ID" value="NZ_MLCF01000144.1"/>
</dbReference>
<gene>
    <name evidence="9" type="ORF">BIV57_20870</name>
</gene>
<evidence type="ECO:0000256" key="8">
    <source>
        <dbReference type="SAM" id="Phobius"/>
    </source>
</evidence>
<keyword evidence="10" id="KW-1185">Reference proteome</keyword>
<evidence type="ECO:0000313" key="10">
    <source>
        <dbReference type="Proteomes" id="UP000243342"/>
    </source>
</evidence>
<feature type="transmembrane region" description="Helical" evidence="8">
    <location>
        <begin position="90"/>
        <end position="117"/>
    </location>
</feature>
<dbReference type="InterPro" id="IPR036259">
    <property type="entry name" value="MFS_trans_sf"/>
</dbReference>
<evidence type="ECO:0000256" key="3">
    <source>
        <dbReference type="ARBA" id="ARBA00022475"/>
    </source>
</evidence>
<keyword evidence="2" id="KW-0813">Transport</keyword>
<proteinExistence type="predicted"/>
<dbReference type="Pfam" id="PF07690">
    <property type="entry name" value="MFS_1"/>
    <property type="match status" value="1"/>
</dbReference>
<feature type="region of interest" description="Disordered" evidence="7">
    <location>
        <begin position="409"/>
        <end position="434"/>
    </location>
</feature>
<dbReference type="InterPro" id="IPR011701">
    <property type="entry name" value="MFS"/>
</dbReference>
<dbReference type="PANTHER" id="PTHR23513:SF9">
    <property type="entry name" value="ENTEROBACTIN EXPORTER ENTS"/>
    <property type="match status" value="1"/>
</dbReference>
<dbReference type="Proteomes" id="UP000243342">
    <property type="component" value="Unassembled WGS sequence"/>
</dbReference>
<evidence type="ECO:0000256" key="5">
    <source>
        <dbReference type="ARBA" id="ARBA00022989"/>
    </source>
</evidence>
<evidence type="ECO:0000256" key="7">
    <source>
        <dbReference type="SAM" id="MobiDB-lite"/>
    </source>
</evidence>
<name>A0A1J7C1X8_9ACTN</name>
<evidence type="ECO:0000313" key="9">
    <source>
        <dbReference type="EMBL" id="OIV35576.1"/>
    </source>
</evidence>
<dbReference type="STRING" id="1428644.BIV57_20870"/>
<dbReference type="EMBL" id="MLCF01000144">
    <property type="protein sequence ID" value="OIV35576.1"/>
    <property type="molecule type" value="Genomic_DNA"/>
</dbReference>
<keyword evidence="4 8" id="KW-0812">Transmembrane</keyword>
<keyword evidence="3" id="KW-1003">Cell membrane</keyword>
<feature type="transmembrane region" description="Helical" evidence="8">
    <location>
        <begin position="265"/>
        <end position="289"/>
    </location>
</feature>
<evidence type="ECO:0000256" key="2">
    <source>
        <dbReference type="ARBA" id="ARBA00022448"/>
    </source>
</evidence>
<dbReference type="AlphaFoldDB" id="A0A1J7C1X8"/>
<sequence length="434" mass="43349">MSAAAAPAAIRSRRPLVGVLAGLALALTGTRVSAIAIPWFVLVTTGSATRTGLVTLCEMAPYVLVKALSGPVVDRVGARPVSVATDVASALGAAAIVALHGAGLLSTGVLLVLVAVVGGVRGPGDLAKEVMIPAAADAAGVPLERATGMLGVIERLAQTVGPAAAGGLIAAAGAMAGLIVNAAAFALGSVVIALMAPRSAVPHDQQDGAEPGGYLRGLADGWRFLRNDRLLMAIALMICCTNLIDQGRAAVLMPVWARESGGGPAALGAVGTVWGIAAVCGSLTATALAHRMPRRTVYLVSFVIAGPPLFLVLASGAPLWAVASVAAVGGCASGFINPILSAVEYERIPRRMLGRVNALVNSLAWAGIPLGGLAAGAAVAAVGLAPALVAGGGLYFLVTTGAGLRPEWREMDRDRKRPAGARSPDGERLAAGRG</sequence>
<evidence type="ECO:0000256" key="6">
    <source>
        <dbReference type="ARBA" id="ARBA00023136"/>
    </source>
</evidence>
<accession>A0A1J7C1X8</accession>
<feature type="transmembrane region" description="Helical" evidence="8">
    <location>
        <begin position="230"/>
        <end position="253"/>
    </location>
</feature>
<keyword evidence="5 8" id="KW-1133">Transmembrane helix</keyword>
<feature type="transmembrane region" description="Helical" evidence="8">
    <location>
        <begin position="296"/>
        <end position="314"/>
    </location>
</feature>
<protein>
    <submittedName>
        <fullName evidence="9">MFS transporter</fullName>
    </submittedName>
</protein>
<comment type="subcellular location">
    <subcellularLocation>
        <location evidence="1">Cell inner membrane</location>
        <topology evidence="1">Multi-pass membrane protein</topology>
    </subcellularLocation>
</comment>
<dbReference type="PANTHER" id="PTHR23513">
    <property type="entry name" value="INTEGRAL MEMBRANE EFFLUX PROTEIN-RELATED"/>
    <property type="match status" value="1"/>
</dbReference>
<feature type="transmembrane region" description="Helical" evidence="8">
    <location>
        <begin position="320"/>
        <end position="343"/>
    </location>
</feature>
<evidence type="ECO:0000256" key="4">
    <source>
        <dbReference type="ARBA" id="ARBA00022692"/>
    </source>
</evidence>
<dbReference type="GO" id="GO:0005886">
    <property type="term" value="C:plasma membrane"/>
    <property type="evidence" value="ECO:0007669"/>
    <property type="project" value="UniProtKB-SubCell"/>
</dbReference>